<dbReference type="InterPro" id="IPR028889">
    <property type="entry name" value="USP"/>
</dbReference>
<dbReference type="SUPFAM" id="SSF54001">
    <property type="entry name" value="Cysteine proteinases"/>
    <property type="match status" value="1"/>
</dbReference>
<feature type="domain" description="USP" evidence="3">
    <location>
        <begin position="314"/>
        <end position="831"/>
    </location>
</feature>
<name>A0AAV5FW02_ELECO</name>
<evidence type="ECO:0000256" key="2">
    <source>
        <dbReference type="SAM" id="MobiDB-lite"/>
    </source>
</evidence>
<dbReference type="PANTHER" id="PTHR24006">
    <property type="entry name" value="UBIQUITIN CARBOXYL-TERMINAL HYDROLASE"/>
    <property type="match status" value="1"/>
</dbReference>
<dbReference type="Pfam" id="PF00443">
    <property type="entry name" value="UCH"/>
    <property type="match status" value="1"/>
</dbReference>
<reference evidence="4" key="1">
    <citation type="journal article" date="2018" name="DNA Res.">
        <title>Multiple hybrid de novo genome assembly of finger millet, an orphan allotetraploid crop.</title>
        <authorList>
            <person name="Hatakeyama M."/>
            <person name="Aluri S."/>
            <person name="Balachadran M.T."/>
            <person name="Sivarajan S.R."/>
            <person name="Patrignani A."/>
            <person name="Gruter S."/>
            <person name="Poveda L."/>
            <person name="Shimizu-Inatsugi R."/>
            <person name="Baeten J."/>
            <person name="Francoijs K.J."/>
            <person name="Nataraja K.N."/>
            <person name="Reddy Y.A.N."/>
            <person name="Phadnis S."/>
            <person name="Ravikumar R.L."/>
            <person name="Schlapbach R."/>
            <person name="Sreeman S.M."/>
            <person name="Shimizu K.K."/>
        </authorList>
    </citation>
    <scope>NUCLEOTIDE SEQUENCE</scope>
</reference>
<evidence type="ECO:0000313" key="5">
    <source>
        <dbReference type="Proteomes" id="UP001054889"/>
    </source>
</evidence>
<dbReference type="InterPro" id="IPR001394">
    <property type="entry name" value="Peptidase_C19_UCH"/>
</dbReference>
<dbReference type="EMBL" id="BQKI01000098">
    <property type="protein sequence ID" value="GJN39884.1"/>
    <property type="molecule type" value="Genomic_DNA"/>
</dbReference>
<gene>
    <name evidence="4" type="primary">gb29034</name>
    <name evidence="4" type="ORF">PR202_gb29034</name>
</gene>
<feature type="compositionally biased region" description="Polar residues" evidence="2">
    <location>
        <begin position="137"/>
        <end position="153"/>
    </location>
</feature>
<protein>
    <recommendedName>
        <fullName evidence="3">USP domain-containing protein</fullName>
    </recommendedName>
</protein>
<feature type="compositionally biased region" description="Low complexity" evidence="2">
    <location>
        <begin position="272"/>
        <end position="293"/>
    </location>
</feature>
<dbReference type="SUPFAM" id="SSF57850">
    <property type="entry name" value="RING/U-box"/>
    <property type="match status" value="1"/>
</dbReference>
<dbReference type="PROSITE" id="PS00972">
    <property type="entry name" value="USP_1"/>
    <property type="match status" value="1"/>
</dbReference>
<evidence type="ECO:0000259" key="3">
    <source>
        <dbReference type="PROSITE" id="PS50235"/>
    </source>
</evidence>
<accession>A0AAV5FW02</accession>
<comment type="similarity">
    <text evidence="1">Belongs to the peptidase C19 family.</text>
</comment>
<dbReference type="PANTHER" id="PTHR24006:SF807">
    <property type="entry name" value="OS08G0527100 PROTEIN"/>
    <property type="match status" value="1"/>
</dbReference>
<proteinExistence type="inferred from homology"/>
<evidence type="ECO:0000256" key="1">
    <source>
        <dbReference type="ARBA" id="ARBA00009085"/>
    </source>
</evidence>
<dbReference type="InterPro" id="IPR013083">
    <property type="entry name" value="Znf_RING/FYVE/PHD"/>
</dbReference>
<dbReference type="InterPro" id="IPR018200">
    <property type="entry name" value="USP_CS"/>
</dbReference>
<feature type="compositionally biased region" description="Basic and acidic residues" evidence="2">
    <location>
        <begin position="100"/>
        <end position="131"/>
    </location>
</feature>
<evidence type="ECO:0000313" key="4">
    <source>
        <dbReference type="EMBL" id="GJN39884.1"/>
    </source>
</evidence>
<dbReference type="GO" id="GO:0004843">
    <property type="term" value="F:cysteine-type deubiquitinase activity"/>
    <property type="evidence" value="ECO:0007669"/>
    <property type="project" value="InterPro"/>
</dbReference>
<dbReference type="GO" id="GO:0005829">
    <property type="term" value="C:cytosol"/>
    <property type="evidence" value="ECO:0007669"/>
    <property type="project" value="TreeGrafter"/>
</dbReference>
<dbReference type="PROSITE" id="PS50235">
    <property type="entry name" value="USP_3"/>
    <property type="match status" value="1"/>
</dbReference>
<organism evidence="4 5">
    <name type="scientific">Eleusine coracana subsp. coracana</name>
    <dbReference type="NCBI Taxonomy" id="191504"/>
    <lineage>
        <taxon>Eukaryota</taxon>
        <taxon>Viridiplantae</taxon>
        <taxon>Streptophyta</taxon>
        <taxon>Embryophyta</taxon>
        <taxon>Tracheophyta</taxon>
        <taxon>Spermatophyta</taxon>
        <taxon>Magnoliopsida</taxon>
        <taxon>Liliopsida</taxon>
        <taxon>Poales</taxon>
        <taxon>Poaceae</taxon>
        <taxon>PACMAD clade</taxon>
        <taxon>Chloridoideae</taxon>
        <taxon>Cynodonteae</taxon>
        <taxon>Eleusininae</taxon>
        <taxon>Eleusine</taxon>
    </lineage>
</organism>
<keyword evidence="5" id="KW-1185">Reference proteome</keyword>
<dbReference type="Gene3D" id="3.30.40.10">
    <property type="entry name" value="Zinc/RING finger domain, C3HC4 (zinc finger)"/>
    <property type="match status" value="1"/>
</dbReference>
<dbReference type="AlphaFoldDB" id="A0AAV5FW02"/>
<reference evidence="4" key="2">
    <citation type="submission" date="2021-12" db="EMBL/GenBank/DDBJ databases">
        <title>Resequencing data analysis of finger millet.</title>
        <authorList>
            <person name="Hatakeyama M."/>
            <person name="Aluri S."/>
            <person name="Balachadran M.T."/>
            <person name="Sivarajan S.R."/>
            <person name="Poveda L."/>
            <person name="Shimizu-Inatsugi R."/>
            <person name="Schlapbach R."/>
            <person name="Sreeman S.M."/>
            <person name="Shimizu K.K."/>
        </authorList>
    </citation>
    <scope>NUCLEOTIDE SEQUENCE</scope>
</reference>
<sequence length="833" mass="91464">MAAAAFSSPPPFFYLVRPPPTAPSGSATLATYKEIAPHASSGQVWISRLGMGKPWSPRPKLCLPGLSAGRKQPAMKPIGPSRPNCYVGSGSFNRLSPDAMGDKEGKKRARSVEPDESSRKAARLESQDSAREGASNPDKTPSPELTDSGCLSSDTSSEACRHFLVDEEEMDLILAKIESLKCGFGPACECCKLESAAAGQVDPNKQQLIMVCTQCDQCLCAGVAKKDDQPLGHARPHAQKNEHWVALWLDEPKIGYCFFCDVNVYVHASSGGSDSGSSVDDGSLSPEAEVEPAAADDHALASGSNTDDSGYVIRGIPNIGNTCYMNVVVQCLLVLDKLRTRMLGTDAPKGSIGTALRELFLKTRASNDARGSLNPRNLLKSIRELDPKYNGNSMHDSHELLCSLRTGLNEEEMKRSGAVTSTVVDSIFQGQLSKTRTNICCQYETVLHDPFHELSLPLASKKHLSKSIASPERTHRSQQKGPAVKQQFLTVEEHNSENQIITDGVDSGILLTEVESVAMEESPEPLEVDYSEAIKQIHQRKNILHGPLLTHKDVVSFPETIEVPVKSVTSLPDSVFSAKVDSAYQSNKPEADIESKENTCTVQLIRVPIQAKENTCMVQVTKKDKGKALSCNFAYGGKAESRNFLGSIKDCLELFLKEEVIVRHCEKCFKVHQQASTTGSTHGNTSVDSILIEQQYEHKHAVQKVTISKLPPVLTVQLMRFDNDKNDRRKQVKIKGHVSFEETLDVRQYMDPSSEDKDHSSYRLVGVIEHIGDSWNIGHVIAYVRGSRDGNNKQLSSGSSSWFCADDDHIRQVSLEEVLKCEAFVLFYERMES</sequence>
<comment type="caution">
    <text evidence="4">The sequence shown here is derived from an EMBL/GenBank/DDBJ whole genome shotgun (WGS) entry which is preliminary data.</text>
</comment>
<dbReference type="InterPro" id="IPR050164">
    <property type="entry name" value="Peptidase_C19"/>
</dbReference>
<dbReference type="GO" id="GO:0016579">
    <property type="term" value="P:protein deubiquitination"/>
    <property type="evidence" value="ECO:0007669"/>
    <property type="project" value="InterPro"/>
</dbReference>
<feature type="region of interest" description="Disordered" evidence="2">
    <location>
        <begin position="89"/>
        <end position="153"/>
    </location>
</feature>
<dbReference type="Proteomes" id="UP001054889">
    <property type="component" value="Unassembled WGS sequence"/>
</dbReference>
<dbReference type="GO" id="GO:0005634">
    <property type="term" value="C:nucleus"/>
    <property type="evidence" value="ECO:0007669"/>
    <property type="project" value="TreeGrafter"/>
</dbReference>
<dbReference type="InterPro" id="IPR038765">
    <property type="entry name" value="Papain-like_cys_pep_sf"/>
</dbReference>
<feature type="region of interest" description="Disordered" evidence="2">
    <location>
        <begin position="272"/>
        <end position="302"/>
    </location>
</feature>
<dbReference type="Gene3D" id="3.90.70.10">
    <property type="entry name" value="Cysteine proteinases"/>
    <property type="match status" value="2"/>
</dbReference>